<name>W7DY09_BIPV3</name>
<keyword evidence="2" id="KW-1185">Reference proteome</keyword>
<proteinExistence type="predicted"/>
<dbReference type="GeneID" id="26249708"/>
<dbReference type="EMBL" id="KI968798">
    <property type="protein sequence ID" value="EUN22938.1"/>
    <property type="molecule type" value="Genomic_DNA"/>
</dbReference>
<protein>
    <submittedName>
        <fullName evidence="1">Uncharacterized protein</fullName>
    </submittedName>
</protein>
<evidence type="ECO:0000313" key="1">
    <source>
        <dbReference type="EMBL" id="EUN22938.1"/>
    </source>
</evidence>
<gene>
    <name evidence="1" type="ORF">COCVIDRAFT_110105</name>
</gene>
<reference evidence="1 2" key="1">
    <citation type="journal article" date="2013" name="PLoS Genet.">
        <title>Comparative genome structure, secondary metabolite, and effector coding capacity across Cochliobolus pathogens.</title>
        <authorList>
            <person name="Condon B.J."/>
            <person name="Leng Y."/>
            <person name="Wu D."/>
            <person name="Bushley K.E."/>
            <person name="Ohm R.A."/>
            <person name="Otillar R."/>
            <person name="Martin J."/>
            <person name="Schackwitz W."/>
            <person name="Grimwood J."/>
            <person name="MohdZainudin N."/>
            <person name="Xue C."/>
            <person name="Wang R."/>
            <person name="Manning V.A."/>
            <person name="Dhillon B."/>
            <person name="Tu Z.J."/>
            <person name="Steffenson B.J."/>
            <person name="Salamov A."/>
            <person name="Sun H."/>
            <person name="Lowry S."/>
            <person name="LaButti K."/>
            <person name="Han J."/>
            <person name="Copeland A."/>
            <person name="Lindquist E."/>
            <person name="Barry K."/>
            <person name="Schmutz J."/>
            <person name="Baker S.E."/>
            <person name="Ciuffetti L.M."/>
            <person name="Grigoriev I.V."/>
            <person name="Zhong S."/>
            <person name="Turgeon B.G."/>
        </authorList>
    </citation>
    <scope>NUCLEOTIDE SEQUENCE [LARGE SCALE GENOMIC DNA]</scope>
    <source>
        <strain evidence="1 2">FI3</strain>
    </source>
</reference>
<organism evidence="1 2">
    <name type="scientific">Bipolaris victoriae (strain FI3)</name>
    <name type="common">Victoria blight of oats agent</name>
    <name type="synonym">Cochliobolus victoriae</name>
    <dbReference type="NCBI Taxonomy" id="930091"/>
    <lineage>
        <taxon>Eukaryota</taxon>
        <taxon>Fungi</taxon>
        <taxon>Dikarya</taxon>
        <taxon>Ascomycota</taxon>
        <taxon>Pezizomycotina</taxon>
        <taxon>Dothideomycetes</taxon>
        <taxon>Pleosporomycetidae</taxon>
        <taxon>Pleosporales</taxon>
        <taxon>Pleosporineae</taxon>
        <taxon>Pleosporaceae</taxon>
        <taxon>Bipolaris</taxon>
    </lineage>
</organism>
<feature type="non-terminal residue" evidence="1">
    <location>
        <position position="1"/>
    </location>
</feature>
<evidence type="ECO:0000313" key="2">
    <source>
        <dbReference type="Proteomes" id="UP000054337"/>
    </source>
</evidence>
<dbReference type="Proteomes" id="UP000054337">
    <property type="component" value="Unassembled WGS sequence"/>
</dbReference>
<dbReference type="HOGENOM" id="CLU_2746834_0_0_1"/>
<dbReference type="AlphaFoldDB" id="W7DY09"/>
<accession>W7DY09</accession>
<sequence length="71" mass="8192">GKEKRQEGYRWLQHICGAVGGSVYDVVPSMLGSRQGRFQFRERRMPRRKLLSMLSCTGSHWVLVAMPCPRL</sequence>
<dbReference type="RefSeq" id="XP_014552521.1">
    <property type="nucleotide sequence ID" value="XM_014697035.1"/>
</dbReference>